<dbReference type="OMA" id="TCMDSAR"/>
<dbReference type="AlphaFoldDB" id="E9FW26"/>
<reference evidence="2 3" key="1">
    <citation type="journal article" date="2011" name="Science">
        <title>The ecoresponsive genome of Daphnia pulex.</title>
        <authorList>
            <person name="Colbourne J.K."/>
            <person name="Pfrender M.E."/>
            <person name="Gilbert D."/>
            <person name="Thomas W.K."/>
            <person name="Tucker A."/>
            <person name="Oakley T.H."/>
            <person name="Tokishita S."/>
            <person name="Aerts A."/>
            <person name="Arnold G.J."/>
            <person name="Basu M.K."/>
            <person name="Bauer D.J."/>
            <person name="Caceres C.E."/>
            <person name="Carmel L."/>
            <person name="Casola C."/>
            <person name="Choi J.H."/>
            <person name="Detter J.C."/>
            <person name="Dong Q."/>
            <person name="Dusheyko S."/>
            <person name="Eads B.D."/>
            <person name="Frohlich T."/>
            <person name="Geiler-Samerotte K.A."/>
            <person name="Gerlach D."/>
            <person name="Hatcher P."/>
            <person name="Jogdeo S."/>
            <person name="Krijgsveld J."/>
            <person name="Kriventseva E.V."/>
            <person name="Kultz D."/>
            <person name="Laforsch C."/>
            <person name="Lindquist E."/>
            <person name="Lopez J."/>
            <person name="Manak J.R."/>
            <person name="Muller J."/>
            <person name="Pangilinan J."/>
            <person name="Patwardhan R.P."/>
            <person name="Pitluck S."/>
            <person name="Pritham E.J."/>
            <person name="Rechtsteiner A."/>
            <person name="Rho M."/>
            <person name="Rogozin I.B."/>
            <person name="Sakarya O."/>
            <person name="Salamov A."/>
            <person name="Schaack S."/>
            <person name="Shapiro H."/>
            <person name="Shiga Y."/>
            <person name="Skalitzky C."/>
            <person name="Smith Z."/>
            <person name="Souvorov A."/>
            <person name="Sung W."/>
            <person name="Tang Z."/>
            <person name="Tsuchiya D."/>
            <person name="Tu H."/>
            <person name="Vos H."/>
            <person name="Wang M."/>
            <person name="Wolf Y.I."/>
            <person name="Yamagata H."/>
            <person name="Yamada T."/>
            <person name="Ye Y."/>
            <person name="Shaw J.R."/>
            <person name="Andrews J."/>
            <person name="Crease T.J."/>
            <person name="Tang H."/>
            <person name="Lucas S.M."/>
            <person name="Robertson H.M."/>
            <person name="Bork P."/>
            <person name="Koonin E.V."/>
            <person name="Zdobnov E.M."/>
            <person name="Grigoriev I.V."/>
            <person name="Lynch M."/>
            <person name="Boore J.L."/>
        </authorList>
    </citation>
    <scope>NUCLEOTIDE SEQUENCE [LARGE SCALE GENOMIC DNA]</scope>
</reference>
<dbReference type="KEGG" id="dpx:DAPPUDRAFT_304719"/>
<dbReference type="PhylomeDB" id="E9FW26"/>
<dbReference type="OrthoDB" id="5578278at2759"/>
<accession>E9FW26</accession>
<dbReference type="PROSITE" id="PS50086">
    <property type="entry name" value="TBC_RABGAP"/>
    <property type="match status" value="1"/>
</dbReference>
<dbReference type="eggNOG" id="KOG1093">
    <property type="taxonomic scope" value="Eukaryota"/>
</dbReference>
<dbReference type="EMBL" id="GL732525">
    <property type="protein sequence ID" value="EFX88996.1"/>
    <property type="molecule type" value="Genomic_DNA"/>
</dbReference>
<keyword evidence="3" id="KW-1185">Reference proteome</keyword>
<dbReference type="InterPro" id="IPR035969">
    <property type="entry name" value="Rab-GAP_TBC_sf"/>
</dbReference>
<name>E9FW26_DAPPU</name>
<evidence type="ECO:0000313" key="2">
    <source>
        <dbReference type="EMBL" id="EFX88996.1"/>
    </source>
</evidence>
<dbReference type="HOGENOM" id="CLU_842679_0_0_1"/>
<dbReference type="Proteomes" id="UP000000305">
    <property type="component" value="Unassembled WGS sequence"/>
</dbReference>
<dbReference type="Pfam" id="PF00566">
    <property type="entry name" value="RabGAP-TBC"/>
    <property type="match status" value="1"/>
</dbReference>
<dbReference type="InterPro" id="IPR000195">
    <property type="entry name" value="Rab-GAP-TBC_dom"/>
</dbReference>
<gene>
    <name evidence="2" type="ORF">DAPPUDRAFT_304719</name>
</gene>
<proteinExistence type="predicted"/>
<feature type="domain" description="Rab-GAP TBC" evidence="1">
    <location>
        <begin position="23"/>
        <end position="199"/>
    </location>
</feature>
<dbReference type="STRING" id="6669.E9FW26"/>
<evidence type="ECO:0000313" key="3">
    <source>
        <dbReference type="Proteomes" id="UP000000305"/>
    </source>
</evidence>
<dbReference type="SUPFAM" id="SSF47923">
    <property type="entry name" value="Ypt/Rab-GAP domain of gyp1p"/>
    <property type="match status" value="1"/>
</dbReference>
<sequence length="330" mass="38629">MACFFNKALSRESLRNILHDFEIIPEQHRLKLWTIILNLPNNKAQYMCLRETKKKLPSNIVLQEEDELGSNTKVCNRVIQSLLAHCPSLEEFRHFNLADYVKPFAGLLASHELIYFEIMLSILMNWCQHWFDHIPLPPYTLLSMLDIIMLKNHPDLYRHLANLGIRAIDYAWRWMRTSFHTIVDPREFFTLWDHILVNEPNFLYFIPLAACKLQCRYLIELSTHGEIMEVLHSATPLDAQSLLKEAYQMNAATPKELQLNQMHPFHPLVSGYYPTLNPTELITFQDHPFQTEKSDLSNLSRLLAKVEETGAEVDEVIKEGMALRRWMIGK</sequence>
<protein>
    <recommendedName>
        <fullName evidence="1">Rab-GAP TBC domain-containing protein</fullName>
    </recommendedName>
</protein>
<dbReference type="Gene3D" id="1.10.472.80">
    <property type="entry name" value="Ypt/Rab-GAP domain of gyp1p, domain 3"/>
    <property type="match status" value="1"/>
</dbReference>
<organism evidence="2 3">
    <name type="scientific">Daphnia pulex</name>
    <name type="common">Water flea</name>
    <dbReference type="NCBI Taxonomy" id="6669"/>
    <lineage>
        <taxon>Eukaryota</taxon>
        <taxon>Metazoa</taxon>
        <taxon>Ecdysozoa</taxon>
        <taxon>Arthropoda</taxon>
        <taxon>Crustacea</taxon>
        <taxon>Branchiopoda</taxon>
        <taxon>Diplostraca</taxon>
        <taxon>Cladocera</taxon>
        <taxon>Anomopoda</taxon>
        <taxon>Daphniidae</taxon>
        <taxon>Daphnia</taxon>
    </lineage>
</organism>
<evidence type="ECO:0000259" key="1">
    <source>
        <dbReference type="PROSITE" id="PS50086"/>
    </source>
</evidence>
<dbReference type="InParanoid" id="E9FW26"/>